<dbReference type="SUPFAM" id="SSF55785">
    <property type="entry name" value="PYP-like sensor domain (PAS domain)"/>
    <property type="match status" value="1"/>
</dbReference>
<feature type="domain" description="PAS" evidence="6">
    <location>
        <begin position="111"/>
        <end position="168"/>
    </location>
</feature>
<dbReference type="Pfam" id="PF25601">
    <property type="entry name" value="AAA_lid_14"/>
    <property type="match status" value="1"/>
</dbReference>
<dbReference type="GO" id="GO:0006355">
    <property type="term" value="P:regulation of DNA-templated transcription"/>
    <property type="evidence" value="ECO:0007669"/>
    <property type="project" value="InterPro"/>
</dbReference>
<name>A0A4U2YXE3_9BACI</name>
<dbReference type="InterPro" id="IPR002078">
    <property type="entry name" value="Sigma_54_int"/>
</dbReference>
<dbReference type="InterPro" id="IPR027417">
    <property type="entry name" value="P-loop_NTPase"/>
</dbReference>
<protein>
    <submittedName>
        <fullName evidence="7">PAS domain S-box protein</fullName>
    </submittedName>
</protein>
<evidence type="ECO:0000256" key="1">
    <source>
        <dbReference type="ARBA" id="ARBA00022741"/>
    </source>
</evidence>
<accession>A0A4U2YXE3</accession>
<evidence type="ECO:0000256" key="4">
    <source>
        <dbReference type="ARBA" id="ARBA00023163"/>
    </source>
</evidence>
<dbReference type="PROSITE" id="PS00675">
    <property type="entry name" value="SIGMA54_INTERACT_1"/>
    <property type="match status" value="1"/>
</dbReference>
<dbReference type="Gene3D" id="3.40.50.300">
    <property type="entry name" value="P-loop containing nucleotide triphosphate hydrolases"/>
    <property type="match status" value="1"/>
</dbReference>
<evidence type="ECO:0000259" key="6">
    <source>
        <dbReference type="PROSITE" id="PS50112"/>
    </source>
</evidence>
<dbReference type="SMART" id="SM00091">
    <property type="entry name" value="PAS"/>
    <property type="match status" value="1"/>
</dbReference>
<keyword evidence="2" id="KW-0067">ATP-binding</keyword>
<keyword evidence="4" id="KW-0804">Transcription</keyword>
<dbReference type="InterPro" id="IPR009057">
    <property type="entry name" value="Homeodomain-like_sf"/>
</dbReference>
<dbReference type="Gene3D" id="1.10.8.60">
    <property type="match status" value="1"/>
</dbReference>
<dbReference type="PANTHER" id="PTHR32071">
    <property type="entry name" value="TRANSCRIPTIONAL REGULATORY PROTEIN"/>
    <property type="match status" value="1"/>
</dbReference>
<dbReference type="InterPro" id="IPR025944">
    <property type="entry name" value="Sigma_54_int_dom_CS"/>
</dbReference>
<evidence type="ECO:0000259" key="5">
    <source>
        <dbReference type="PROSITE" id="PS50045"/>
    </source>
</evidence>
<dbReference type="Pfam" id="PF00989">
    <property type="entry name" value="PAS"/>
    <property type="match status" value="1"/>
</dbReference>
<sequence>MHPYHLIMNKMLKRNFAFIPIEEVVSKMNNDQIQYFVIENDKPYAVKRGKRKSDINYIACQIVRMDCPLKTALDYLEDYEYLLVRDEAKEYIGYLWKESLMHDLAYELECINAYLNTILETINESCTVIDGNQNVIYWTKGAESIFSVSGNHIIGQPITNFFKEDQLEILHTLQHGKSVYQQQHFPREDLVVMINSNPVMLNDKTIGAVVAETDITHVKKLNEELHLTSEKLLNLEKQMNTSGLAYDPFTLIRGNSPQLKNVLEKVKKVAETEANILIYGESGVGKELFARAVHAIREKPEAPFVAINCGAIPSGLFESEIFGYEKGAFSGAHQKGKKGKVELARGGTLFLDEIGEMPLDMQVKILRLLQEKTFYAVGGTKEMDVDFNLVAATNRDLKQLVAEGKFREDLYYRLNVVNFTVPPLRERASDILEISNYFLYEKSIKYNRPIQGIPPEIVNILLHYQWPGNVRELSNVIERLVVFSNEGAIHLEDLPADILAAVPKAELLEVPKDLPQSNGTQLSEQLEHYEREIILQQLASVNGNKKMCAKNLGITRATLYNRLKRLNIDV</sequence>
<comment type="caution">
    <text evidence="7">The sequence shown here is derived from an EMBL/GenBank/DDBJ whole genome shotgun (WGS) entry which is preliminary data.</text>
</comment>
<dbReference type="InterPro" id="IPR058031">
    <property type="entry name" value="AAA_lid_NorR"/>
</dbReference>
<dbReference type="GO" id="GO:0005524">
    <property type="term" value="F:ATP binding"/>
    <property type="evidence" value="ECO:0007669"/>
    <property type="project" value="UniProtKB-KW"/>
</dbReference>
<organism evidence="7 8">
    <name type="scientific">Lysinibacillus mangiferihumi</name>
    <dbReference type="NCBI Taxonomy" id="1130819"/>
    <lineage>
        <taxon>Bacteria</taxon>
        <taxon>Bacillati</taxon>
        <taxon>Bacillota</taxon>
        <taxon>Bacilli</taxon>
        <taxon>Bacillales</taxon>
        <taxon>Bacillaceae</taxon>
        <taxon>Lysinibacillus</taxon>
    </lineage>
</organism>
<dbReference type="SMART" id="SM00382">
    <property type="entry name" value="AAA"/>
    <property type="match status" value="1"/>
</dbReference>
<dbReference type="Pfam" id="PF00158">
    <property type="entry name" value="Sigma54_activat"/>
    <property type="match status" value="1"/>
</dbReference>
<dbReference type="PROSITE" id="PS50112">
    <property type="entry name" value="PAS"/>
    <property type="match status" value="1"/>
</dbReference>
<dbReference type="SUPFAM" id="SSF46689">
    <property type="entry name" value="Homeodomain-like"/>
    <property type="match status" value="1"/>
</dbReference>
<dbReference type="CDD" id="cd00009">
    <property type="entry name" value="AAA"/>
    <property type="match status" value="1"/>
</dbReference>
<dbReference type="PROSITE" id="PS00688">
    <property type="entry name" value="SIGMA54_INTERACT_3"/>
    <property type="match status" value="1"/>
</dbReference>
<dbReference type="InterPro" id="IPR013767">
    <property type="entry name" value="PAS_fold"/>
</dbReference>
<keyword evidence="1" id="KW-0547">Nucleotide-binding</keyword>
<gene>
    <name evidence="7" type="ORF">FC756_14945</name>
</gene>
<dbReference type="InterPro" id="IPR000014">
    <property type="entry name" value="PAS"/>
</dbReference>
<dbReference type="RefSeq" id="WP_107895805.1">
    <property type="nucleotide sequence ID" value="NZ_PYWM01000013.1"/>
</dbReference>
<dbReference type="PRINTS" id="PR01590">
    <property type="entry name" value="HTHFIS"/>
</dbReference>
<dbReference type="SUPFAM" id="SSF52540">
    <property type="entry name" value="P-loop containing nucleoside triphosphate hydrolases"/>
    <property type="match status" value="1"/>
</dbReference>
<dbReference type="Gene3D" id="3.30.450.20">
    <property type="entry name" value="PAS domain"/>
    <property type="match status" value="1"/>
</dbReference>
<dbReference type="FunFam" id="3.40.50.300:FF:000006">
    <property type="entry name" value="DNA-binding transcriptional regulator NtrC"/>
    <property type="match status" value="1"/>
</dbReference>
<dbReference type="Proteomes" id="UP000308744">
    <property type="component" value="Unassembled WGS sequence"/>
</dbReference>
<dbReference type="InterPro" id="IPR035965">
    <property type="entry name" value="PAS-like_dom_sf"/>
</dbReference>
<evidence type="ECO:0000256" key="3">
    <source>
        <dbReference type="ARBA" id="ARBA00023015"/>
    </source>
</evidence>
<evidence type="ECO:0000313" key="7">
    <source>
        <dbReference type="EMBL" id="TKI66416.1"/>
    </source>
</evidence>
<dbReference type="AlphaFoldDB" id="A0A4U2YXE3"/>
<proteinExistence type="predicted"/>
<reference evidence="7 8" key="1">
    <citation type="submission" date="2019-04" db="EMBL/GenBank/DDBJ databases">
        <title>Lysinibacillus genome sequencing.</title>
        <authorList>
            <person name="Dunlap C."/>
        </authorList>
    </citation>
    <scope>NUCLEOTIDE SEQUENCE [LARGE SCALE GENOMIC DNA]</scope>
    <source>
        <strain evidence="7 8">CCTCC AB 2010389</strain>
    </source>
</reference>
<dbReference type="NCBIfam" id="TIGR00229">
    <property type="entry name" value="sensory_box"/>
    <property type="match status" value="1"/>
</dbReference>
<dbReference type="InterPro" id="IPR003593">
    <property type="entry name" value="AAA+_ATPase"/>
</dbReference>
<dbReference type="PROSITE" id="PS50045">
    <property type="entry name" value="SIGMA54_INTERACT_4"/>
    <property type="match status" value="1"/>
</dbReference>
<evidence type="ECO:0000313" key="8">
    <source>
        <dbReference type="Proteomes" id="UP000308744"/>
    </source>
</evidence>
<dbReference type="Pfam" id="PF02954">
    <property type="entry name" value="HTH_8"/>
    <property type="match status" value="1"/>
</dbReference>
<dbReference type="PANTHER" id="PTHR32071:SF57">
    <property type="entry name" value="C4-DICARBOXYLATE TRANSPORT TRANSCRIPTIONAL REGULATORY PROTEIN DCTD"/>
    <property type="match status" value="1"/>
</dbReference>
<keyword evidence="3" id="KW-0805">Transcription regulation</keyword>
<dbReference type="InterPro" id="IPR002197">
    <property type="entry name" value="HTH_Fis"/>
</dbReference>
<dbReference type="Gene3D" id="1.10.10.60">
    <property type="entry name" value="Homeodomain-like"/>
    <property type="match status" value="1"/>
</dbReference>
<dbReference type="GO" id="GO:0043565">
    <property type="term" value="F:sequence-specific DNA binding"/>
    <property type="evidence" value="ECO:0007669"/>
    <property type="project" value="InterPro"/>
</dbReference>
<feature type="domain" description="Sigma-54 factor interaction" evidence="5">
    <location>
        <begin position="252"/>
        <end position="482"/>
    </location>
</feature>
<keyword evidence="8" id="KW-1185">Reference proteome</keyword>
<evidence type="ECO:0000256" key="2">
    <source>
        <dbReference type="ARBA" id="ARBA00022840"/>
    </source>
</evidence>
<dbReference type="InterPro" id="IPR025662">
    <property type="entry name" value="Sigma_54_int_dom_ATP-bd_1"/>
</dbReference>
<dbReference type="EMBL" id="SZPU01000058">
    <property type="protein sequence ID" value="TKI66416.1"/>
    <property type="molecule type" value="Genomic_DNA"/>
</dbReference>